<dbReference type="OrthoDB" id="9803665at2"/>
<evidence type="ECO:0000313" key="9">
    <source>
        <dbReference type="Proteomes" id="UP000318017"/>
    </source>
</evidence>
<dbReference type="PANTHER" id="PTHR11999:SF70">
    <property type="entry name" value="MIP05841P"/>
    <property type="match status" value="1"/>
</dbReference>
<dbReference type="KEGG" id="ahel:Q31a_23670"/>
<dbReference type="Gene3D" id="3.90.1150.10">
    <property type="entry name" value="Aspartate Aminotransferase, domain 1"/>
    <property type="match status" value="1"/>
</dbReference>
<dbReference type="Proteomes" id="UP000318017">
    <property type="component" value="Chromosome"/>
</dbReference>
<keyword evidence="3" id="KW-0210">Decarboxylase</keyword>
<protein>
    <submittedName>
        <fullName evidence="8">L-2,4-diaminobutyrate decarboxylase</fullName>
        <ecNumber evidence="8">4.1.1.86</ecNumber>
    </submittedName>
</protein>
<evidence type="ECO:0000256" key="5">
    <source>
        <dbReference type="ARBA" id="ARBA00023239"/>
    </source>
</evidence>
<evidence type="ECO:0000256" key="7">
    <source>
        <dbReference type="RuleBase" id="RU000382"/>
    </source>
</evidence>
<dbReference type="EC" id="4.1.1.86" evidence="8"/>
<dbReference type="Pfam" id="PF00282">
    <property type="entry name" value="Pyridoxal_deC"/>
    <property type="match status" value="1"/>
</dbReference>
<evidence type="ECO:0000256" key="3">
    <source>
        <dbReference type="ARBA" id="ARBA00022793"/>
    </source>
</evidence>
<accession>A0A518G658</accession>
<dbReference type="RefSeq" id="WP_145077438.1">
    <property type="nucleotide sequence ID" value="NZ_CP036298.1"/>
</dbReference>
<dbReference type="PANTHER" id="PTHR11999">
    <property type="entry name" value="GROUP II PYRIDOXAL-5-PHOSPHATE DECARBOXYLASE"/>
    <property type="match status" value="1"/>
</dbReference>
<reference evidence="8 9" key="1">
    <citation type="submission" date="2019-02" db="EMBL/GenBank/DDBJ databases">
        <title>Deep-cultivation of Planctomycetes and their phenomic and genomic characterization uncovers novel biology.</title>
        <authorList>
            <person name="Wiegand S."/>
            <person name="Jogler M."/>
            <person name="Boedeker C."/>
            <person name="Pinto D."/>
            <person name="Vollmers J."/>
            <person name="Rivas-Marin E."/>
            <person name="Kohn T."/>
            <person name="Peeters S.H."/>
            <person name="Heuer A."/>
            <person name="Rast P."/>
            <person name="Oberbeckmann S."/>
            <person name="Bunk B."/>
            <person name="Jeske O."/>
            <person name="Meyerdierks A."/>
            <person name="Storesund J.E."/>
            <person name="Kallscheuer N."/>
            <person name="Luecker S."/>
            <person name="Lage O.M."/>
            <person name="Pohl T."/>
            <person name="Merkel B.J."/>
            <person name="Hornburger P."/>
            <person name="Mueller R.-W."/>
            <person name="Bruemmer F."/>
            <person name="Labrenz M."/>
            <person name="Spormann A.M."/>
            <person name="Op den Camp H."/>
            <person name="Overmann J."/>
            <person name="Amann R."/>
            <person name="Jetten M.S.M."/>
            <person name="Mascher T."/>
            <person name="Medema M.H."/>
            <person name="Devos D.P."/>
            <person name="Kaster A.-K."/>
            <person name="Ovreas L."/>
            <person name="Rohde M."/>
            <person name="Galperin M.Y."/>
            <person name="Jogler C."/>
        </authorList>
    </citation>
    <scope>NUCLEOTIDE SEQUENCE [LARGE SCALE GENOMIC DNA]</scope>
    <source>
        <strain evidence="8 9">Q31a</strain>
    </source>
</reference>
<keyword evidence="9" id="KW-1185">Reference proteome</keyword>
<comment type="cofactor">
    <cofactor evidence="1 6 7">
        <name>pyridoxal 5'-phosphate</name>
        <dbReference type="ChEBI" id="CHEBI:597326"/>
    </cofactor>
</comment>
<comment type="similarity">
    <text evidence="2 7">Belongs to the group II decarboxylase family.</text>
</comment>
<keyword evidence="5 7" id="KW-0456">Lyase</keyword>
<dbReference type="Gene3D" id="3.90.1150.170">
    <property type="match status" value="1"/>
</dbReference>
<dbReference type="AlphaFoldDB" id="A0A518G658"/>
<dbReference type="GO" id="GO:0033983">
    <property type="term" value="F:diaminobutyrate decarboxylase activity"/>
    <property type="evidence" value="ECO:0007669"/>
    <property type="project" value="UniProtKB-EC"/>
</dbReference>
<keyword evidence="4 6" id="KW-0663">Pyridoxal phosphate</keyword>
<dbReference type="InterPro" id="IPR002129">
    <property type="entry name" value="PyrdxlP-dep_de-COase"/>
</dbReference>
<evidence type="ECO:0000256" key="2">
    <source>
        <dbReference type="ARBA" id="ARBA00009533"/>
    </source>
</evidence>
<evidence type="ECO:0000313" key="8">
    <source>
        <dbReference type="EMBL" id="QDV24054.1"/>
    </source>
</evidence>
<dbReference type="InterPro" id="IPR015424">
    <property type="entry name" value="PyrdxlP-dep_Trfase"/>
</dbReference>
<evidence type="ECO:0000256" key="1">
    <source>
        <dbReference type="ARBA" id="ARBA00001933"/>
    </source>
</evidence>
<dbReference type="GO" id="GO:0019752">
    <property type="term" value="P:carboxylic acid metabolic process"/>
    <property type="evidence" value="ECO:0007669"/>
    <property type="project" value="InterPro"/>
</dbReference>
<dbReference type="GO" id="GO:0030170">
    <property type="term" value="F:pyridoxal phosphate binding"/>
    <property type="evidence" value="ECO:0007669"/>
    <property type="project" value="InterPro"/>
</dbReference>
<dbReference type="InterPro" id="IPR010977">
    <property type="entry name" value="Aromatic_deC"/>
</dbReference>
<dbReference type="InterPro" id="IPR015421">
    <property type="entry name" value="PyrdxlP-dep_Trfase_major"/>
</dbReference>
<feature type="modified residue" description="N6-(pyridoxal phosphate)lysine" evidence="6">
    <location>
        <position position="296"/>
    </location>
</feature>
<name>A0A518G658_9BACT</name>
<evidence type="ECO:0000256" key="4">
    <source>
        <dbReference type="ARBA" id="ARBA00022898"/>
    </source>
</evidence>
<proteinExistence type="inferred from homology"/>
<dbReference type="EMBL" id="CP036298">
    <property type="protein sequence ID" value="QDV24054.1"/>
    <property type="molecule type" value="Genomic_DNA"/>
</dbReference>
<evidence type="ECO:0000256" key="6">
    <source>
        <dbReference type="PIRSR" id="PIRSR602129-50"/>
    </source>
</evidence>
<dbReference type="SUPFAM" id="SSF53383">
    <property type="entry name" value="PLP-dependent transferases"/>
    <property type="match status" value="1"/>
</dbReference>
<dbReference type="Gene3D" id="3.40.640.10">
    <property type="entry name" value="Type I PLP-dependent aspartate aminotransferase-like (Major domain)"/>
    <property type="match status" value="1"/>
</dbReference>
<gene>
    <name evidence="8" type="primary">ddc_2</name>
    <name evidence="8" type="ORF">Q31a_23670</name>
</gene>
<organism evidence="8 9">
    <name type="scientific">Aureliella helgolandensis</name>
    <dbReference type="NCBI Taxonomy" id="2527968"/>
    <lineage>
        <taxon>Bacteria</taxon>
        <taxon>Pseudomonadati</taxon>
        <taxon>Planctomycetota</taxon>
        <taxon>Planctomycetia</taxon>
        <taxon>Pirellulales</taxon>
        <taxon>Pirellulaceae</taxon>
        <taxon>Aureliella</taxon>
    </lineage>
</organism>
<sequence>MYKPLHVDHEQLQKILQDVLGEAVKTLNAARERPAAIIPPPLDVDSLPPQGIGALGALEIFRSKYADGMSGSAGPHYFGLVTGGATPASLAGDWLTSIYDQNATGSSDSLAPQIEWSAIVMLRALFGFSDAQAGVFVSGATMANFVGLATARQWVGHQLGVDVARAGLAGLPPIRVLSGTPHSSVYKAIAMLGLGRERLERIPTLPQREAVDTTALRARLVELGKAGEACIVVGNSGTVNSVDYDDLNELSDLCNEFGAWLHADAAFGGFAACVPEKQALVAGIDRADSITIDAHKWLNVPYDSAMIFTRHQQLQREVFQNSAAYLDADPTPTNFVNLTPENSRRLRALPAWFTLMAYGQAGYREIVTRNCQIAAAFGELIESSDQFRLLAPVRMNGIVFTLAGEQVTHHRIQEYLQWVQADGALYMTSTEYFGAPAIRISVTNWRTTQADVERGWKGMLSAVGSKST</sequence>
<dbReference type="InterPro" id="IPR015422">
    <property type="entry name" value="PyrdxlP-dep_Trfase_small"/>
</dbReference>